<gene>
    <name evidence="1" type="ORF">STAS_33033</name>
</gene>
<dbReference type="AlphaFoldDB" id="A0A5A7RCB1"/>
<accession>A0A5A7RCB1</accession>
<comment type="caution">
    <text evidence="1">The sequence shown here is derived from an EMBL/GenBank/DDBJ whole genome shotgun (WGS) entry which is preliminary data.</text>
</comment>
<feature type="non-terminal residue" evidence="1">
    <location>
        <position position="129"/>
    </location>
</feature>
<proteinExistence type="predicted"/>
<feature type="non-terminal residue" evidence="1">
    <location>
        <position position="1"/>
    </location>
</feature>
<name>A0A5A7RCB1_STRAF</name>
<protein>
    <submittedName>
        <fullName evidence="1">Leucine-rich repeat-containing protein 7</fullName>
    </submittedName>
</protein>
<reference evidence="2" key="1">
    <citation type="journal article" date="2019" name="Curr. Biol.">
        <title>Genome Sequence of Striga asiatica Provides Insight into the Evolution of Plant Parasitism.</title>
        <authorList>
            <person name="Yoshida S."/>
            <person name="Kim S."/>
            <person name="Wafula E.K."/>
            <person name="Tanskanen J."/>
            <person name="Kim Y.M."/>
            <person name="Honaas L."/>
            <person name="Yang Z."/>
            <person name="Spallek T."/>
            <person name="Conn C.E."/>
            <person name="Ichihashi Y."/>
            <person name="Cheong K."/>
            <person name="Cui S."/>
            <person name="Der J.P."/>
            <person name="Gundlach H."/>
            <person name="Jiao Y."/>
            <person name="Hori C."/>
            <person name="Ishida J.K."/>
            <person name="Kasahara H."/>
            <person name="Kiba T."/>
            <person name="Kim M.S."/>
            <person name="Koo N."/>
            <person name="Laohavisit A."/>
            <person name="Lee Y.H."/>
            <person name="Lumba S."/>
            <person name="McCourt P."/>
            <person name="Mortimer J.C."/>
            <person name="Mutuku J.M."/>
            <person name="Nomura T."/>
            <person name="Sasaki-Sekimoto Y."/>
            <person name="Seto Y."/>
            <person name="Wang Y."/>
            <person name="Wakatake T."/>
            <person name="Sakakibara H."/>
            <person name="Demura T."/>
            <person name="Yamaguchi S."/>
            <person name="Yoneyama K."/>
            <person name="Manabe R.I."/>
            <person name="Nelson D.C."/>
            <person name="Schulman A.H."/>
            <person name="Timko M.P."/>
            <person name="dePamphilis C.W."/>
            <person name="Choi D."/>
            <person name="Shirasu K."/>
        </authorList>
    </citation>
    <scope>NUCLEOTIDE SEQUENCE [LARGE SCALE GENOMIC DNA]</scope>
    <source>
        <strain evidence="2">cv. UVA1</strain>
    </source>
</reference>
<organism evidence="1 2">
    <name type="scientific">Striga asiatica</name>
    <name type="common">Asiatic witchweed</name>
    <name type="synonym">Buchnera asiatica</name>
    <dbReference type="NCBI Taxonomy" id="4170"/>
    <lineage>
        <taxon>Eukaryota</taxon>
        <taxon>Viridiplantae</taxon>
        <taxon>Streptophyta</taxon>
        <taxon>Embryophyta</taxon>
        <taxon>Tracheophyta</taxon>
        <taxon>Spermatophyta</taxon>
        <taxon>Magnoliopsida</taxon>
        <taxon>eudicotyledons</taxon>
        <taxon>Gunneridae</taxon>
        <taxon>Pentapetalae</taxon>
        <taxon>asterids</taxon>
        <taxon>lamiids</taxon>
        <taxon>Lamiales</taxon>
        <taxon>Orobanchaceae</taxon>
        <taxon>Buchnereae</taxon>
        <taxon>Striga</taxon>
    </lineage>
</organism>
<dbReference type="EMBL" id="BKCP01011737">
    <property type="protein sequence ID" value="GER55373.1"/>
    <property type="molecule type" value="Genomic_DNA"/>
</dbReference>
<dbReference type="Proteomes" id="UP000325081">
    <property type="component" value="Unassembled WGS sequence"/>
</dbReference>
<evidence type="ECO:0000313" key="1">
    <source>
        <dbReference type="EMBL" id="GER55373.1"/>
    </source>
</evidence>
<sequence>IKAKTKGIPVHKDLRVARDQVLAVVTPLQKVPQFPRIILLSPHRKPDAQDRRSRLFSVVFSLHNRRRIIGCGGGVRNLAGATARRASIPAALHRYPQSLWKNCVNCPIPFGNRTRFRPKLQTLLTRYTI</sequence>
<evidence type="ECO:0000313" key="2">
    <source>
        <dbReference type="Proteomes" id="UP000325081"/>
    </source>
</evidence>
<keyword evidence="2" id="KW-1185">Reference proteome</keyword>